<feature type="signal peptide" evidence="1">
    <location>
        <begin position="1"/>
        <end position="26"/>
    </location>
</feature>
<proteinExistence type="predicted"/>
<name>A0A6G0YV54_APHCR</name>
<accession>A0A6G0YV54</accession>
<keyword evidence="3" id="KW-1185">Reference proteome</keyword>
<evidence type="ECO:0000313" key="3">
    <source>
        <dbReference type="Proteomes" id="UP000478052"/>
    </source>
</evidence>
<organism evidence="2 3">
    <name type="scientific">Aphis craccivora</name>
    <name type="common">Cowpea aphid</name>
    <dbReference type="NCBI Taxonomy" id="307492"/>
    <lineage>
        <taxon>Eukaryota</taxon>
        <taxon>Metazoa</taxon>
        <taxon>Ecdysozoa</taxon>
        <taxon>Arthropoda</taxon>
        <taxon>Hexapoda</taxon>
        <taxon>Insecta</taxon>
        <taxon>Pterygota</taxon>
        <taxon>Neoptera</taxon>
        <taxon>Paraneoptera</taxon>
        <taxon>Hemiptera</taxon>
        <taxon>Sternorrhyncha</taxon>
        <taxon>Aphidomorpha</taxon>
        <taxon>Aphidoidea</taxon>
        <taxon>Aphididae</taxon>
        <taxon>Aphidini</taxon>
        <taxon>Aphis</taxon>
        <taxon>Aphis</taxon>
    </lineage>
</organism>
<evidence type="ECO:0000313" key="2">
    <source>
        <dbReference type="EMBL" id="KAF0761631.1"/>
    </source>
</evidence>
<comment type="caution">
    <text evidence="2">The sequence shown here is derived from an EMBL/GenBank/DDBJ whole genome shotgun (WGS) entry which is preliminary data.</text>
</comment>
<evidence type="ECO:0000256" key="1">
    <source>
        <dbReference type="SAM" id="SignalP"/>
    </source>
</evidence>
<sequence>TINAYKKKLCLAIFNFFLAAIGTTHKEPCIKFSKLFGHPQKFLKKKRKFQWSINNSKKVNDF</sequence>
<dbReference type="OrthoDB" id="10569135at2759"/>
<reference evidence="2 3" key="1">
    <citation type="submission" date="2019-08" db="EMBL/GenBank/DDBJ databases">
        <title>Whole genome of Aphis craccivora.</title>
        <authorList>
            <person name="Voronova N.V."/>
            <person name="Shulinski R.S."/>
            <person name="Bandarenka Y.V."/>
            <person name="Zhorov D.G."/>
            <person name="Warner D."/>
        </authorList>
    </citation>
    <scope>NUCLEOTIDE SEQUENCE [LARGE SCALE GENOMIC DNA]</scope>
    <source>
        <strain evidence="2">180601</strain>
        <tissue evidence="2">Whole Body</tissue>
    </source>
</reference>
<feature type="chain" id="PRO_5026258744" evidence="1">
    <location>
        <begin position="27"/>
        <end position="62"/>
    </location>
</feature>
<dbReference type="EMBL" id="VUJU01002336">
    <property type="protein sequence ID" value="KAF0761631.1"/>
    <property type="molecule type" value="Genomic_DNA"/>
</dbReference>
<keyword evidence="1" id="KW-0732">Signal</keyword>
<protein>
    <submittedName>
        <fullName evidence="2">Uncharacterized protein</fullName>
    </submittedName>
</protein>
<dbReference type="AlphaFoldDB" id="A0A6G0YV54"/>
<dbReference type="Proteomes" id="UP000478052">
    <property type="component" value="Unassembled WGS sequence"/>
</dbReference>
<gene>
    <name evidence="2" type="ORF">FWK35_00014239</name>
</gene>
<feature type="non-terminal residue" evidence="2">
    <location>
        <position position="1"/>
    </location>
</feature>